<feature type="binding site" evidence="1">
    <location>
        <position position="123"/>
    </location>
    <ligand>
        <name>Mg(2+)</name>
        <dbReference type="ChEBI" id="CHEBI:18420"/>
        <label>1</label>
    </ligand>
</feature>
<feature type="binding site" evidence="1">
    <location>
        <position position="146"/>
    </location>
    <ligand>
        <name>ATP</name>
        <dbReference type="ChEBI" id="CHEBI:30616"/>
    </ligand>
</feature>
<feature type="binding site" evidence="1">
    <location>
        <position position="262"/>
    </location>
    <ligand>
        <name>substrate</name>
    </ligand>
</feature>
<comment type="similarity">
    <text evidence="1">Belongs to the thiamine-monophosphate kinase family.</text>
</comment>
<sequence length="321" mass="36452">MKVKFLGEIKTIRMIRKLVEKRNKEILVGIGDDCCVLKHGEILTTDSFLEGVHFDFRYFDYKTLGERITCATLSDIAAMAGKPILILVSLYLPKETKKEELIALYQGIEKISERFNCEVAGGDIVAAKKLGITLTALGKSEKPIRRNSARIGDKVFLTGYLGLAETGRIALLNSFPRNQFPKAISRHLRPLPRIFEALKLRKRMNSLIDTSDGLSTDLSHIAKESRVRIKIFWERLPVSEETRRLCREKKIDLANFLFSAGEDFELLFTAQGKIPKKVMGLKITEIGICEKGEGVFWEREGKEYPLLPTGYDHLTPRKYSL</sequence>
<keyword evidence="1" id="KW-0784">Thiamine biosynthesis</keyword>
<dbReference type="InterPro" id="IPR006283">
    <property type="entry name" value="ThiL-like"/>
</dbReference>
<feature type="binding site" evidence="1">
    <location>
        <position position="46"/>
    </location>
    <ligand>
        <name>Mg(2+)</name>
        <dbReference type="ChEBI" id="CHEBI:18420"/>
        <label>1</label>
    </ligand>
</feature>
<dbReference type="InterPro" id="IPR036676">
    <property type="entry name" value="PurM-like_C_sf"/>
</dbReference>
<comment type="caution">
    <text evidence="3">The sequence shown here is derived from an EMBL/GenBank/DDBJ whole genome shotgun (WGS) entry which is preliminary data.</text>
</comment>
<feature type="binding site" evidence="1">
    <location>
        <position position="53"/>
    </location>
    <ligand>
        <name>substrate</name>
    </ligand>
</feature>
<name>A0A7C3YV62_UNCW3</name>
<feature type="binding site" evidence="1">
    <location>
        <position position="46"/>
    </location>
    <ligand>
        <name>Mg(2+)</name>
        <dbReference type="ChEBI" id="CHEBI:18420"/>
        <label>2</label>
    </ligand>
</feature>
<dbReference type="SUPFAM" id="SSF56042">
    <property type="entry name" value="PurM C-terminal domain-like"/>
    <property type="match status" value="1"/>
</dbReference>
<keyword evidence="1" id="KW-0547">Nucleotide-binding</keyword>
<dbReference type="EMBL" id="DTMQ01000041">
    <property type="protein sequence ID" value="HGE99735.1"/>
    <property type="molecule type" value="Genomic_DNA"/>
</dbReference>
<proteinExistence type="inferred from homology"/>
<dbReference type="CDD" id="cd02194">
    <property type="entry name" value="ThiL"/>
    <property type="match status" value="1"/>
</dbReference>
<feature type="binding site" evidence="1">
    <location>
        <position position="211"/>
    </location>
    <ligand>
        <name>ATP</name>
        <dbReference type="ChEBI" id="CHEBI:30616"/>
    </ligand>
</feature>
<dbReference type="InterPro" id="IPR016188">
    <property type="entry name" value="PurM-like_N"/>
</dbReference>
<feature type="binding site" evidence="1">
    <location>
        <position position="75"/>
    </location>
    <ligand>
        <name>Mg(2+)</name>
        <dbReference type="ChEBI" id="CHEBI:18420"/>
        <label>3</label>
    </ligand>
</feature>
<keyword evidence="1" id="KW-0479">Metal-binding</keyword>
<dbReference type="PANTHER" id="PTHR30270:SF0">
    <property type="entry name" value="THIAMINE-MONOPHOSPHATE KINASE"/>
    <property type="match status" value="1"/>
</dbReference>
<keyword evidence="1 3" id="KW-0808">Transferase</keyword>
<dbReference type="PANTHER" id="PTHR30270">
    <property type="entry name" value="THIAMINE-MONOPHOSPHATE KINASE"/>
    <property type="match status" value="1"/>
</dbReference>
<dbReference type="GO" id="GO:0005524">
    <property type="term" value="F:ATP binding"/>
    <property type="evidence" value="ECO:0007669"/>
    <property type="project" value="UniProtKB-UniRule"/>
</dbReference>
<dbReference type="GO" id="GO:0000287">
    <property type="term" value="F:magnesium ion binding"/>
    <property type="evidence" value="ECO:0007669"/>
    <property type="project" value="UniProtKB-UniRule"/>
</dbReference>
<dbReference type="PIRSF" id="PIRSF005303">
    <property type="entry name" value="Thiam_monoph_kin"/>
    <property type="match status" value="1"/>
</dbReference>
<feature type="binding site" evidence="1">
    <location>
        <position position="44"/>
    </location>
    <ligand>
        <name>Mg(2+)</name>
        <dbReference type="ChEBI" id="CHEBI:18420"/>
        <label>4</label>
    </ligand>
</feature>
<organism evidence="3">
    <name type="scientific">candidate division WOR-3 bacterium</name>
    <dbReference type="NCBI Taxonomy" id="2052148"/>
    <lineage>
        <taxon>Bacteria</taxon>
        <taxon>Bacteria division WOR-3</taxon>
    </lineage>
</organism>
<dbReference type="Gene3D" id="3.30.1330.10">
    <property type="entry name" value="PurM-like, N-terminal domain"/>
    <property type="match status" value="1"/>
</dbReference>
<dbReference type="NCBIfam" id="TIGR01379">
    <property type="entry name" value="thiL"/>
    <property type="match status" value="1"/>
</dbReference>
<feature type="binding site" evidence="1">
    <location>
        <begin position="122"/>
        <end position="123"/>
    </location>
    <ligand>
        <name>ATP</name>
        <dbReference type="ChEBI" id="CHEBI:30616"/>
    </ligand>
</feature>
<evidence type="ECO:0000313" key="3">
    <source>
        <dbReference type="EMBL" id="HGE99735.1"/>
    </source>
</evidence>
<feature type="binding site" evidence="1">
    <location>
        <position position="33"/>
    </location>
    <ligand>
        <name>Mg(2+)</name>
        <dbReference type="ChEBI" id="CHEBI:18420"/>
        <label>3</label>
    </ligand>
</feature>
<dbReference type="GO" id="GO:0009030">
    <property type="term" value="F:thiamine-phosphate kinase activity"/>
    <property type="evidence" value="ECO:0007669"/>
    <property type="project" value="UniProtKB-UniRule"/>
</dbReference>
<keyword evidence="1" id="KW-0067">ATP-binding</keyword>
<gene>
    <name evidence="1 3" type="primary">thiL</name>
    <name evidence="3" type="ORF">ENX07_06700</name>
</gene>
<keyword evidence="1 3" id="KW-0418">Kinase</keyword>
<dbReference type="UniPathway" id="UPA00060">
    <property type="reaction ID" value="UER00142"/>
</dbReference>
<protein>
    <recommendedName>
        <fullName evidence="1">Thiamine-monophosphate kinase</fullName>
        <shortName evidence="1">TMP kinase</shortName>
        <shortName evidence="1">Thiamine-phosphate kinase</shortName>
        <ecNumber evidence="1">2.7.4.16</ecNumber>
    </recommendedName>
</protein>
<dbReference type="AlphaFoldDB" id="A0A7C3YV62"/>
<evidence type="ECO:0000256" key="1">
    <source>
        <dbReference type="HAMAP-Rule" id="MF_02128"/>
    </source>
</evidence>
<comment type="pathway">
    <text evidence="1">Cofactor biosynthesis; thiamine diphosphate biosynthesis; thiamine diphosphate from thiamine phosphate: step 1/1.</text>
</comment>
<comment type="function">
    <text evidence="1">Catalyzes the ATP-dependent phosphorylation of thiamine-monophosphate (TMP) to form thiamine-pyrophosphate (TPP), the active form of vitamin B1.</text>
</comment>
<dbReference type="Gene3D" id="3.90.650.10">
    <property type="entry name" value="PurM-like C-terminal domain"/>
    <property type="match status" value="1"/>
</dbReference>
<feature type="binding site" evidence="1">
    <location>
        <position position="209"/>
    </location>
    <ligand>
        <name>Mg(2+)</name>
        <dbReference type="ChEBI" id="CHEBI:18420"/>
        <label>3</label>
    </ligand>
</feature>
<dbReference type="InterPro" id="IPR036921">
    <property type="entry name" value="PurM-like_N_sf"/>
</dbReference>
<feature type="binding site" evidence="1">
    <location>
        <position position="212"/>
    </location>
    <ligand>
        <name>Mg(2+)</name>
        <dbReference type="ChEBI" id="CHEBI:18420"/>
        <label>5</label>
    </ligand>
</feature>
<dbReference type="SUPFAM" id="SSF55326">
    <property type="entry name" value="PurM N-terminal domain-like"/>
    <property type="match status" value="1"/>
</dbReference>
<feature type="binding site" evidence="1">
    <location>
        <position position="75"/>
    </location>
    <ligand>
        <name>Mg(2+)</name>
        <dbReference type="ChEBI" id="CHEBI:18420"/>
        <label>4</label>
    </ligand>
</feature>
<evidence type="ECO:0000259" key="2">
    <source>
        <dbReference type="Pfam" id="PF00586"/>
    </source>
</evidence>
<feature type="domain" description="PurM-like N-terminal" evidence="2">
    <location>
        <begin position="31"/>
        <end position="138"/>
    </location>
</feature>
<feature type="binding site" evidence="1">
    <location>
        <position position="105"/>
    </location>
    <ligand>
        <name>ATP</name>
        <dbReference type="ChEBI" id="CHEBI:30616"/>
    </ligand>
</feature>
<comment type="miscellaneous">
    <text evidence="1">Reaction mechanism of ThiL seems to utilize a direct, inline transfer of the gamma-phosphate of ATP to TMP rather than a phosphorylated enzyme intermediate.</text>
</comment>
<dbReference type="Pfam" id="PF00586">
    <property type="entry name" value="AIRS"/>
    <property type="match status" value="1"/>
</dbReference>
<dbReference type="EC" id="2.7.4.16" evidence="1"/>
<keyword evidence="1" id="KW-0460">Magnesium</keyword>
<accession>A0A7C3YV62</accession>
<reference evidence="3" key="1">
    <citation type="journal article" date="2020" name="mSystems">
        <title>Genome- and Community-Level Interaction Insights into Carbon Utilization and Element Cycling Functions of Hydrothermarchaeota in Hydrothermal Sediment.</title>
        <authorList>
            <person name="Zhou Z."/>
            <person name="Liu Y."/>
            <person name="Xu W."/>
            <person name="Pan J."/>
            <person name="Luo Z.H."/>
            <person name="Li M."/>
        </authorList>
    </citation>
    <scope>NUCLEOTIDE SEQUENCE [LARGE SCALE GENOMIC DNA]</scope>
    <source>
        <strain evidence="3">SpSt-906</strain>
    </source>
</reference>
<dbReference type="GO" id="GO:0009228">
    <property type="term" value="P:thiamine biosynthetic process"/>
    <property type="evidence" value="ECO:0007669"/>
    <property type="project" value="UniProtKB-KW"/>
</dbReference>
<comment type="catalytic activity">
    <reaction evidence="1">
        <text>thiamine phosphate + ATP = thiamine diphosphate + ADP</text>
        <dbReference type="Rhea" id="RHEA:15913"/>
        <dbReference type="ChEBI" id="CHEBI:30616"/>
        <dbReference type="ChEBI" id="CHEBI:37575"/>
        <dbReference type="ChEBI" id="CHEBI:58937"/>
        <dbReference type="ChEBI" id="CHEBI:456216"/>
        <dbReference type="EC" id="2.7.4.16"/>
    </reaction>
</comment>
<feature type="binding site" evidence="1">
    <location>
        <position position="75"/>
    </location>
    <ligand>
        <name>Mg(2+)</name>
        <dbReference type="ChEBI" id="CHEBI:18420"/>
        <label>2</label>
    </ligand>
</feature>
<feature type="binding site" evidence="1">
    <location>
        <position position="45"/>
    </location>
    <ligand>
        <name>Mg(2+)</name>
        <dbReference type="ChEBI" id="CHEBI:18420"/>
        <label>1</label>
    </ligand>
</feature>
<dbReference type="HAMAP" id="MF_02128">
    <property type="entry name" value="TMP_kinase"/>
    <property type="match status" value="1"/>
</dbReference>
<feature type="binding site" evidence="1">
    <location>
        <position position="33"/>
    </location>
    <ligand>
        <name>Mg(2+)</name>
        <dbReference type="ChEBI" id="CHEBI:18420"/>
        <label>4</label>
    </ligand>
</feature>
<dbReference type="GO" id="GO:0009229">
    <property type="term" value="P:thiamine diphosphate biosynthetic process"/>
    <property type="evidence" value="ECO:0007669"/>
    <property type="project" value="UniProtKB-UniRule"/>
</dbReference>
<feature type="binding site" evidence="1">
    <location>
        <position position="311"/>
    </location>
    <ligand>
        <name>substrate</name>
    </ligand>
</feature>